<feature type="binding site" description="axial binding residue" evidence="7">
    <location>
        <position position="448"/>
    </location>
    <ligand>
        <name>heme</name>
        <dbReference type="ChEBI" id="CHEBI:30413"/>
    </ligand>
    <ligandPart>
        <name>Fe</name>
        <dbReference type="ChEBI" id="CHEBI:18248"/>
    </ligandPart>
</feature>
<evidence type="ECO:0000313" key="11">
    <source>
        <dbReference type="Proteomes" id="UP000193240"/>
    </source>
</evidence>
<proteinExistence type="inferred from homology"/>
<dbReference type="PROSITE" id="PS00086">
    <property type="entry name" value="CYTOCHROME_P450"/>
    <property type="match status" value="1"/>
</dbReference>
<dbReference type="Pfam" id="PF00067">
    <property type="entry name" value="p450"/>
    <property type="match status" value="1"/>
</dbReference>
<dbReference type="SUPFAM" id="SSF48264">
    <property type="entry name" value="Cytochrome P450"/>
    <property type="match status" value="1"/>
</dbReference>
<dbReference type="STRING" id="105696.A0A1Y2M6H4"/>
<accession>A0A1Y2M6H4</accession>
<dbReference type="PANTHER" id="PTHR24305">
    <property type="entry name" value="CYTOCHROME P450"/>
    <property type="match status" value="1"/>
</dbReference>
<evidence type="ECO:0000256" key="5">
    <source>
        <dbReference type="ARBA" id="ARBA00023004"/>
    </source>
</evidence>
<protein>
    <recommendedName>
        <fullName evidence="12">Cytochrome P450 monooxygenase</fullName>
    </recommendedName>
</protein>
<keyword evidence="11" id="KW-1185">Reference proteome</keyword>
<sequence length="505" mass="56354">MQTLGNDSTSVLLFTALATAITYVVYTVIYNNYFHPLAGFPGPRAAATTTYWKAYIECIANRSFCHELTDLHAQYGDVVRVGPNELHFANPQAYHDIYNNKNRWDKEARLYKSFGEDRSSFGFLTYAESKIRKDVLNRSFSRAAIDGVETLLTEQTKALCAAFRKASENSKSSDLYYAFRCLSMDIICTFCFGKSIHAVDAPNFAAPIVVAMDASLPVFIRFKYSDVYKNMIMHCPPKLSRIISPSTAGLVDLQELLKKQISDLTDDPEKLKQLPHNMTIYHRLMDPKAFRDGTVPSAGSLYEEGQALMFGGGDTVGNTLMVGIHHLLQQPAALRMLKEELSAAWPAISHEPTLSELEQLPYLNAVIKESLRMSSGVVSGLLRVTPSAGVTVNGVAVPPKTIVSCGSTFVHYNASIFPEPTKFRPERWIESDELDNWLVAFSRGPRMCLGINLAWAELRLGLAHTLRKFDFSLAEPMPKVLPFRDTFLPFFNGQHLKVLIQPAAS</sequence>
<evidence type="ECO:0000256" key="2">
    <source>
        <dbReference type="ARBA" id="ARBA00010617"/>
    </source>
</evidence>
<evidence type="ECO:0000256" key="8">
    <source>
        <dbReference type="RuleBase" id="RU000461"/>
    </source>
</evidence>
<dbReference type="InterPro" id="IPR050121">
    <property type="entry name" value="Cytochrome_P450_monoxygenase"/>
</dbReference>
<dbReference type="GO" id="GO:0004497">
    <property type="term" value="F:monooxygenase activity"/>
    <property type="evidence" value="ECO:0007669"/>
    <property type="project" value="UniProtKB-KW"/>
</dbReference>
<dbReference type="GO" id="GO:0016705">
    <property type="term" value="F:oxidoreductase activity, acting on paired donors, with incorporation or reduction of molecular oxygen"/>
    <property type="evidence" value="ECO:0007669"/>
    <property type="project" value="InterPro"/>
</dbReference>
<dbReference type="CDD" id="cd11062">
    <property type="entry name" value="CYP58-like"/>
    <property type="match status" value="1"/>
</dbReference>
<evidence type="ECO:0000313" key="10">
    <source>
        <dbReference type="EMBL" id="OSS50808.1"/>
    </source>
</evidence>
<keyword evidence="7 8" id="KW-0349">Heme</keyword>
<dbReference type="PRINTS" id="PR00463">
    <property type="entry name" value="EP450I"/>
</dbReference>
<evidence type="ECO:0008006" key="12">
    <source>
        <dbReference type="Google" id="ProtNLM"/>
    </source>
</evidence>
<dbReference type="InterPro" id="IPR001128">
    <property type="entry name" value="Cyt_P450"/>
</dbReference>
<dbReference type="Proteomes" id="UP000193240">
    <property type="component" value="Unassembled WGS sequence"/>
</dbReference>
<evidence type="ECO:0000256" key="7">
    <source>
        <dbReference type="PIRSR" id="PIRSR602401-1"/>
    </source>
</evidence>
<keyword evidence="9" id="KW-1133">Transmembrane helix</keyword>
<keyword evidence="3 7" id="KW-0479">Metal-binding</keyword>
<dbReference type="GO" id="GO:0020037">
    <property type="term" value="F:heme binding"/>
    <property type="evidence" value="ECO:0007669"/>
    <property type="project" value="InterPro"/>
</dbReference>
<dbReference type="InterPro" id="IPR002401">
    <property type="entry name" value="Cyt_P450_E_grp-I"/>
</dbReference>
<evidence type="ECO:0000256" key="9">
    <source>
        <dbReference type="SAM" id="Phobius"/>
    </source>
</evidence>
<keyword evidence="4 8" id="KW-0560">Oxidoreductase</keyword>
<keyword evidence="9" id="KW-0812">Transmembrane</keyword>
<reference evidence="10 11" key="1">
    <citation type="journal article" date="2017" name="Genome Announc.">
        <title>Genome sequence of the saprophytic ascomycete Epicoccum nigrum ICMP 19927 strain isolated from New Zealand.</title>
        <authorList>
            <person name="Fokin M."/>
            <person name="Fleetwood D."/>
            <person name="Weir B.S."/>
            <person name="Villas-Boas S.G."/>
        </authorList>
    </citation>
    <scope>NUCLEOTIDE SEQUENCE [LARGE SCALE GENOMIC DNA]</scope>
    <source>
        <strain evidence="10 11">ICMP 19927</strain>
    </source>
</reference>
<evidence type="ECO:0000256" key="6">
    <source>
        <dbReference type="ARBA" id="ARBA00023033"/>
    </source>
</evidence>
<evidence type="ECO:0000256" key="1">
    <source>
        <dbReference type="ARBA" id="ARBA00001971"/>
    </source>
</evidence>
<evidence type="ECO:0000256" key="3">
    <source>
        <dbReference type="ARBA" id="ARBA00022723"/>
    </source>
</evidence>
<name>A0A1Y2M6H4_EPING</name>
<dbReference type="Gene3D" id="1.10.630.10">
    <property type="entry name" value="Cytochrome P450"/>
    <property type="match status" value="1"/>
</dbReference>
<keyword evidence="5 7" id="KW-0408">Iron</keyword>
<dbReference type="OMA" id="HYNASIF"/>
<dbReference type="EMBL" id="KZ107841">
    <property type="protein sequence ID" value="OSS50808.1"/>
    <property type="molecule type" value="Genomic_DNA"/>
</dbReference>
<dbReference type="InParanoid" id="A0A1Y2M6H4"/>
<organism evidence="10 11">
    <name type="scientific">Epicoccum nigrum</name>
    <name type="common">Soil fungus</name>
    <name type="synonym">Epicoccum purpurascens</name>
    <dbReference type="NCBI Taxonomy" id="105696"/>
    <lineage>
        <taxon>Eukaryota</taxon>
        <taxon>Fungi</taxon>
        <taxon>Dikarya</taxon>
        <taxon>Ascomycota</taxon>
        <taxon>Pezizomycotina</taxon>
        <taxon>Dothideomycetes</taxon>
        <taxon>Pleosporomycetidae</taxon>
        <taxon>Pleosporales</taxon>
        <taxon>Pleosporineae</taxon>
        <taxon>Didymellaceae</taxon>
        <taxon>Epicoccum</taxon>
    </lineage>
</organism>
<keyword evidence="9" id="KW-0472">Membrane</keyword>
<keyword evidence="6 8" id="KW-0503">Monooxygenase</keyword>
<gene>
    <name evidence="10" type="ORF">B5807_04579</name>
</gene>
<evidence type="ECO:0000256" key="4">
    <source>
        <dbReference type="ARBA" id="ARBA00023002"/>
    </source>
</evidence>
<dbReference type="GO" id="GO:0005506">
    <property type="term" value="F:iron ion binding"/>
    <property type="evidence" value="ECO:0007669"/>
    <property type="project" value="InterPro"/>
</dbReference>
<dbReference type="AlphaFoldDB" id="A0A1Y2M6H4"/>
<dbReference type="PRINTS" id="PR00385">
    <property type="entry name" value="P450"/>
</dbReference>
<dbReference type="PANTHER" id="PTHR24305:SF157">
    <property type="entry name" value="N-ACETYLTRYPTOPHAN 6-HYDROXYLASE IVOC-RELATED"/>
    <property type="match status" value="1"/>
</dbReference>
<dbReference type="InterPro" id="IPR036396">
    <property type="entry name" value="Cyt_P450_sf"/>
</dbReference>
<dbReference type="InterPro" id="IPR017972">
    <property type="entry name" value="Cyt_P450_CS"/>
</dbReference>
<comment type="similarity">
    <text evidence="2 8">Belongs to the cytochrome P450 family.</text>
</comment>
<feature type="transmembrane region" description="Helical" evidence="9">
    <location>
        <begin position="12"/>
        <end position="30"/>
    </location>
</feature>
<comment type="cofactor">
    <cofactor evidence="1 7">
        <name>heme</name>
        <dbReference type="ChEBI" id="CHEBI:30413"/>
    </cofactor>
</comment>